<protein>
    <submittedName>
        <fullName evidence="1">Uncharacterized protein</fullName>
    </submittedName>
</protein>
<name>X1UQ12_9ZZZZ</name>
<dbReference type="AlphaFoldDB" id="X1UQ12"/>
<evidence type="ECO:0000313" key="1">
    <source>
        <dbReference type="EMBL" id="GAJ01956.1"/>
    </source>
</evidence>
<comment type="caution">
    <text evidence="1">The sequence shown here is derived from an EMBL/GenBank/DDBJ whole genome shotgun (WGS) entry which is preliminary data.</text>
</comment>
<organism evidence="1">
    <name type="scientific">marine sediment metagenome</name>
    <dbReference type="NCBI Taxonomy" id="412755"/>
    <lineage>
        <taxon>unclassified sequences</taxon>
        <taxon>metagenomes</taxon>
        <taxon>ecological metagenomes</taxon>
    </lineage>
</organism>
<sequence length="272" mass="28774">MTLFHDTIQAAGSVTANVDDRVDLGDITLPTGDWIITRVWAHGMIAGAVTAVMGLQGYIQIESQSCQIAPCQFPLEPITGPLGTGETYGKAAEPEKYVVNCPAKGGTILNVYHVCDATITTTTVEIMVTVEYAEASPFPGDQLHMKMGEPSVAGSVSDGGVVSLTDIEIEAKQLMAVVVYCAQTTIVTATGIMLMFEMKSDDFVGGGPQRWGLNTQRGGVATNCASSGTESFRVEVDASFRKPGQKQTVSAEVTAYDAVSTGPICNWCLIYA</sequence>
<dbReference type="EMBL" id="BARW01016125">
    <property type="protein sequence ID" value="GAJ01956.1"/>
    <property type="molecule type" value="Genomic_DNA"/>
</dbReference>
<accession>X1UQ12</accession>
<gene>
    <name evidence="1" type="ORF">S12H4_28149</name>
</gene>
<reference evidence="1" key="1">
    <citation type="journal article" date="2014" name="Front. Microbiol.">
        <title>High frequency of phylogenetically diverse reductive dehalogenase-homologous genes in deep subseafloor sedimentary metagenomes.</title>
        <authorList>
            <person name="Kawai M."/>
            <person name="Futagami T."/>
            <person name="Toyoda A."/>
            <person name="Takaki Y."/>
            <person name="Nishi S."/>
            <person name="Hori S."/>
            <person name="Arai W."/>
            <person name="Tsubouchi T."/>
            <person name="Morono Y."/>
            <person name="Uchiyama I."/>
            <person name="Ito T."/>
            <person name="Fujiyama A."/>
            <person name="Inagaki F."/>
            <person name="Takami H."/>
        </authorList>
    </citation>
    <scope>NUCLEOTIDE SEQUENCE</scope>
    <source>
        <strain evidence="1">Expedition CK06-06</strain>
    </source>
</reference>
<proteinExistence type="predicted"/>